<dbReference type="PANTHER" id="PTHR36923">
    <property type="entry name" value="FERREDOXIN"/>
    <property type="match status" value="1"/>
</dbReference>
<dbReference type="PANTHER" id="PTHR36923:SF3">
    <property type="entry name" value="FERREDOXIN"/>
    <property type="match status" value="1"/>
</dbReference>
<dbReference type="KEGG" id="ocy:OSSY52_08890"/>
<dbReference type="PROSITE" id="PS51379">
    <property type="entry name" value="4FE4S_FER_2"/>
    <property type="match status" value="1"/>
</dbReference>
<keyword evidence="3 6" id="KW-0249">Electron transport</keyword>
<dbReference type="PRINTS" id="PR00352">
    <property type="entry name" value="3FE4SFRDOXIN"/>
</dbReference>
<dbReference type="EMBL" id="AP018712">
    <property type="protein sequence ID" value="BBE30748.1"/>
    <property type="molecule type" value="Genomic_DNA"/>
</dbReference>
<keyword evidence="1 6" id="KW-0813">Transport</keyword>
<dbReference type="RefSeq" id="WP_190615818.1">
    <property type="nucleotide sequence ID" value="NZ_AP018712.1"/>
</dbReference>
<evidence type="ECO:0000256" key="6">
    <source>
        <dbReference type="RuleBase" id="RU368020"/>
    </source>
</evidence>
<evidence type="ECO:0000256" key="3">
    <source>
        <dbReference type="ARBA" id="ARBA00022982"/>
    </source>
</evidence>
<keyword evidence="4 6" id="KW-0408">Iron</keyword>
<keyword evidence="9" id="KW-1185">Reference proteome</keyword>
<dbReference type="InterPro" id="IPR051269">
    <property type="entry name" value="Fe-S_cluster_ET"/>
</dbReference>
<dbReference type="InParanoid" id="A0A7G1G2Z9"/>
<sequence length="60" mass="6246">MKVFVEKETCIGCGVCENLCPDAFAIQDDGKAVAIEGASEAPCVQDAADSCPVQAIIIEE</sequence>
<dbReference type="InterPro" id="IPR017896">
    <property type="entry name" value="4Fe4S_Fe-S-bd"/>
</dbReference>
<dbReference type="AlphaFoldDB" id="A0A7G1G2Z9"/>
<dbReference type="GO" id="GO:0005506">
    <property type="term" value="F:iron ion binding"/>
    <property type="evidence" value="ECO:0007669"/>
    <property type="project" value="UniProtKB-UniRule"/>
</dbReference>
<name>A0A7G1G2Z9_9BACT</name>
<evidence type="ECO:0000256" key="2">
    <source>
        <dbReference type="ARBA" id="ARBA00022723"/>
    </source>
</evidence>
<proteinExistence type="predicted"/>
<organism evidence="8 9">
    <name type="scientific">Tepiditoga spiralis</name>
    <dbReference type="NCBI Taxonomy" id="2108365"/>
    <lineage>
        <taxon>Bacteria</taxon>
        <taxon>Thermotogati</taxon>
        <taxon>Thermotogota</taxon>
        <taxon>Thermotogae</taxon>
        <taxon>Petrotogales</taxon>
        <taxon>Petrotogaceae</taxon>
        <taxon>Tepiditoga</taxon>
    </lineage>
</organism>
<evidence type="ECO:0000313" key="8">
    <source>
        <dbReference type="EMBL" id="BBE30748.1"/>
    </source>
</evidence>
<dbReference type="GO" id="GO:0009055">
    <property type="term" value="F:electron transfer activity"/>
    <property type="evidence" value="ECO:0007669"/>
    <property type="project" value="UniProtKB-UniRule"/>
</dbReference>
<dbReference type="Gene3D" id="3.30.70.20">
    <property type="match status" value="1"/>
</dbReference>
<keyword evidence="5 6" id="KW-0411">Iron-sulfur</keyword>
<comment type="function">
    <text evidence="6">Ferredoxins are iron-sulfur proteins that transfer electrons in a wide variety of metabolic reactions.</text>
</comment>
<reference evidence="8 9" key="1">
    <citation type="submission" date="2018-06" db="EMBL/GenBank/DDBJ databases">
        <title>Genome sequencing of Oceanotoga sp. sy52.</title>
        <authorList>
            <person name="Mori K."/>
        </authorList>
    </citation>
    <scope>NUCLEOTIDE SEQUENCE [LARGE SCALE GENOMIC DNA]</scope>
    <source>
        <strain evidence="9">sy52</strain>
    </source>
</reference>
<gene>
    <name evidence="8" type="primary">fdx</name>
    <name evidence="8" type="ORF">OSSY52_08890</name>
</gene>
<evidence type="ECO:0000256" key="5">
    <source>
        <dbReference type="ARBA" id="ARBA00023014"/>
    </source>
</evidence>
<dbReference type="PROSITE" id="PS00198">
    <property type="entry name" value="4FE4S_FER_1"/>
    <property type="match status" value="1"/>
</dbReference>
<dbReference type="Pfam" id="PF13370">
    <property type="entry name" value="Fer4_13"/>
    <property type="match status" value="1"/>
</dbReference>
<evidence type="ECO:0000256" key="4">
    <source>
        <dbReference type="ARBA" id="ARBA00023004"/>
    </source>
</evidence>
<accession>A0A7G1G2Z9</accession>
<feature type="domain" description="4Fe-4S ferredoxin-type" evidence="7">
    <location>
        <begin position="1"/>
        <end position="29"/>
    </location>
</feature>
<dbReference type="InterPro" id="IPR017900">
    <property type="entry name" value="4Fe4S_Fe_S_CS"/>
</dbReference>
<dbReference type="SUPFAM" id="SSF54862">
    <property type="entry name" value="4Fe-4S ferredoxins"/>
    <property type="match status" value="1"/>
</dbReference>
<evidence type="ECO:0000259" key="7">
    <source>
        <dbReference type="PROSITE" id="PS51379"/>
    </source>
</evidence>
<keyword evidence="2 6" id="KW-0479">Metal-binding</keyword>
<dbReference type="Proteomes" id="UP000516361">
    <property type="component" value="Chromosome"/>
</dbReference>
<dbReference type="GO" id="GO:0051536">
    <property type="term" value="F:iron-sulfur cluster binding"/>
    <property type="evidence" value="ECO:0007669"/>
    <property type="project" value="UniProtKB-KW"/>
</dbReference>
<dbReference type="InterPro" id="IPR001080">
    <property type="entry name" value="3Fe4S_ferredoxin"/>
</dbReference>
<evidence type="ECO:0000313" key="9">
    <source>
        <dbReference type="Proteomes" id="UP000516361"/>
    </source>
</evidence>
<protein>
    <recommendedName>
        <fullName evidence="6">Ferredoxin</fullName>
    </recommendedName>
</protein>
<evidence type="ECO:0000256" key="1">
    <source>
        <dbReference type="ARBA" id="ARBA00022448"/>
    </source>
</evidence>